<evidence type="ECO:0000256" key="9">
    <source>
        <dbReference type="SAM" id="MobiDB-lite"/>
    </source>
</evidence>
<comment type="subcellular location">
    <subcellularLocation>
        <location evidence="1">Nucleus</location>
    </subcellularLocation>
</comment>
<dbReference type="Proteomes" id="UP000834106">
    <property type="component" value="Chromosome 11"/>
</dbReference>
<comment type="similarity">
    <text evidence="8">Belongs to the AP2/ERF transcription factor family. ERF subfamily.</text>
</comment>
<proteinExistence type="inferred from homology"/>
<keyword evidence="7" id="KW-0539">Nucleus</keyword>
<dbReference type="SMART" id="SM00380">
    <property type="entry name" value="AP2"/>
    <property type="match status" value="1"/>
</dbReference>
<dbReference type="InterPro" id="IPR036955">
    <property type="entry name" value="AP2/ERF_dom_sf"/>
</dbReference>
<evidence type="ECO:0000256" key="4">
    <source>
        <dbReference type="ARBA" id="ARBA00023125"/>
    </source>
</evidence>
<dbReference type="PROSITE" id="PS51032">
    <property type="entry name" value="AP2_ERF"/>
    <property type="match status" value="1"/>
</dbReference>
<keyword evidence="3" id="KW-0805">Transcription regulation</keyword>
<dbReference type="PANTHER" id="PTHR31839:SF85">
    <property type="entry name" value="AP2_ERF DOMAIN-CONTAINING PROTEIN"/>
    <property type="match status" value="1"/>
</dbReference>
<feature type="region of interest" description="Disordered" evidence="9">
    <location>
        <begin position="1"/>
        <end position="94"/>
    </location>
</feature>
<dbReference type="InterPro" id="IPR001471">
    <property type="entry name" value="AP2/ERF_dom"/>
</dbReference>
<evidence type="ECO:0000256" key="2">
    <source>
        <dbReference type="ARBA" id="ARBA00022821"/>
    </source>
</evidence>
<dbReference type="SUPFAM" id="SSF54171">
    <property type="entry name" value="DNA-binding domain"/>
    <property type="match status" value="1"/>
</dbReference>
<dbReference type="Pfam" id="PF00847">
    <property type="entry name" value="AP2"/>
    <property type="match status" value="1"/>
</dbReference>
<keyword evidence="6" id="KW-0804">Transcription</keyword>
<evidence type="ECO:0000313" key="12">
    <source>
        <dbReference type="Proteomes" id="UP000834106"/>
    </source>
</evidence>
<dbReference type="EMBL" id="OU503046">
    <property type="protein sequence ID" value="CAI9771762.1"/>
    <property type="molecule type" value="Genomic_DNA"/>
</dbReference>
<name>A0AAD2DXW1_9LAMI</name>
<dbReference type="GO" id="GO:0003677">
    <property type="term" value="F:DNA binding"/>
    <property type="evidence" value="ECO:0007669"/>
    <property type="project" value="UniProtKB-KW"/>
</dbReference>
<dbReference type="Gene3D" id="3.30.730.10">
    <property type="entry name" value="AP2/ERF domain"/>
    <property type="match status" value="1"/>
</dbReference>
<dbReference type="PANTHER" id="PTHR31839">
    <property type="entry name" value="DEHYDRATION-RESPONSIVE ELEMENT-BINDING PROTEIN 1D"/>
    <property type="match status" value="1"/>
</dbReference>
<evidence type="ECO:0000256" key="8">
    <source>
        <dbReference type="ARBA" id="ARBA00024343"/>
    </source>
</evidence>
<dbReference type="FunFam" id="3.30.730.10:FF:000001">
    <property type="entry name" value="Ethylene-responsive transcription factor 2"/>
    <property type="match status" value="1"/>
</dbReference>
<reference evidence="11" key="1">
    <citation type="submission" date="2023-05" db="EMBL/GenBank/DDBJ databases">
        <authorList>
            <person name="Huff M."/>
        </authorList>
    </citation>
    <scope>NUCLEOTIDE SEQUENCE</scope>
</reference>
<dbReference type="InterPro" id="IPR016177">
    <property type="entry name" value="DNA-bd_dom_sf"/>
</dbReference>
<organism evidence="11 12">
    <name type="scientific">Fraxinus pennsylvanica</name>
    <dbReference type="NCBI Taxonomy" id="56036"/>
    <lineage>
        <taxon>Eukaryota</taxon>
        <taxon>Viridiplantae</taxon>
        <taxon>Streptophyta</taxon>
        <taxon>Embryophyta</taxon>
        <taxon>Tracheophyta</taxon>
        <taxon>Spermatophyta</taxon>
        <taxon>Magnoliopsida</taxon>
        <taxon>eudicotyledons</taxon>
        <taxon>Gunneridae</taxon>
        <taxon>Pentapetalae</taxon>
        <taxon>asterids</taxon>
        <taxon>lamiids</taxon>
        <taxon>Lamiales</taxon>
        <taxon>Oleaceae</taxon>
        <taxon>Oleeae</taxon>
        <taxon>Fraxinus</taxon>
    </lineage>
</organism>
<feature type="region of interest" description="Disordered" evidence="9">
    <location>
        <begin position="215"/>
        <end position="240"/>
    </location>
</feature>
<evidence type="ECO:0000256" key="1">
    <source>
        <dbReference type="ARBA" id="ARBA00004123"/>
    </source>
</evidence>
<keyword evidence="4" id="KW-0238">DNA-binding</keyword>
<dbReference type="AlphaFoldDB" id="A0AAD2DXW1"/>
<feature type="compositionally biased region" description="Low complexity" evidence="9">
    <location>
        <begin position="61"/>
        <end position="75"/>
    </location>
</feature>
<sequence>MADPPHDPNISQQDQPPQHVQTIPTPATPPPPPPPIQPPPPHTIFHQADEKLESPRKVQKTSTSSGSPSSRSTGGKHPLYRGIRSRSRSGKWVSEIREPKKTTRIWLGTYPTPEMAAAAYDVAALALKGSDHAVLNFPDRVSTYPVPGSPSPADIRQAAAAAAALMKPVSSVDVVVEPPGDGGSANAQVEHEFIDEEALFDMPNLLVDMAEGMLVSPPRMTSPPSDDSPENSDAESLWNY</sequence>
<keyword evidence="2" id="KW-0611">Plant defense</keyword>
<dbReference type="GO" id="GO:0006952">
    <property type="term" value="P:defense response"/>
    <property type="evidence" value="ECO:0007669"/>
    <property type="project" value="UniProtKB-KW"/>
</dbReference>
<accession>A0AAD2DXW1</accession>
<evidence type="ECO:0000256" key="6">
    <source>
        <dbReference type="ARBA" id="ARBA00023163"/>
    </source>
</evidence>
<dbReference type="GO" id="GO:0005634">
    <property type="term" value="C:nucleus"/>
    <property type="evidence" value="ECO:0007669"/>
    <property type="project" value="UniProtKB-SubCell"/>
</dbReference>
<evidence type="ECO:0000259" key="10">
    <source>
        <dbReference type="PROSITE" id="PS51032"/>
    </source>
</evidence>
<feature type="compositionally biased region" description="Pro residues" evidence="9">
    <location>
        <begin position="26"/>
        <end position="42"/>
    </location>
</feature>
<dbReference type="InterPro" id="IPR045277">
    <property type="entry name" value="DRE1A-I"/>
</dbReference>
<feature type="compositionally biased region" description="Basic and acidic residues" evidence="9">
    <location>
        <begin position="47"/>
        <end position="56"/>
    </location>
</feature>
<feature type="compositionally biased region" description="Polar residues" evidence="9">
    <location>
        <begin position="9"/>
        <end position="20"/>
    </location>
</feature>
<dbReference type="GO" id="GO:0003700">
    <property type="term" value="F:DNA-binding transcription factor activity"/>
    <property type="evidence" value="ECO:0007669"/>
    <property type="project" value="InterPro"/>
</dbReference>
<feature type="domain" description="AP2/ERF" evidence="10">
    <location>
        <begin position="79"/>
        <end position="138"/>
    </location>
</feature>
<protein>
    <recommendedName>
        <fullName evidence="10">AP2/ERF domain-containing protein</fullName>
    </recommendedName>
</protein>
<dbReference type="CDD" id="cd00018">
    <property type="entry name" value="AP2"/>
    <property type="match status" value="1"/>
</dbReference>
<evidence type="ECO:0000256" key="7">
    <source>
        <dbReference type="ARBA" id="ARBA00023242"/>
    </source>
</evidence>
<keyword evidence="12" id="KW-1185">Reference proteome</keyword>
<evidence type="ECO:0000313" key="11">
    <source>
        <dbReference type="EMBL" id="CAI9771762.1"/>
    </source>
</evidence>
<keyword evidence="5" id="KW-0010">Activator</keyword>
<gene>
    <name evidence="11" type="ORF">FPE_LOCUS19192</name>
</gene>
<evidence type="ECO:0000256" key="5">
    <source>
        <dbReference type="ARBA" id="ARBA00023159"/>
    </source>
</evidence>
<evidence type="ECO:0000256" key="3">
    <source>
        <dbReference type="ARBA" id="ARBA00023015"/>
    </source>
</evidence>